<dbReference type="Proteomes" id="UP000759537">
    <property type="component" value="Unassembled WGS sequence"/>
</dbReference>
<reference evidence="2" key="1">
    <citation type="submission" date="2019-10" db="EMBL/GenBank/DDBJ databases">
        <authorList>
            <consortium name="DOE Joint Genome Institute"/>
            <person name="Kuo A."/>
            <person name="Miyauchi S."/>
            <person name="Kiss E."/>
            <person name="Drula E."/>
            <person name="Kohler A."/>
            <person name="Sanchez-Garcia M."/>
            <person name="Andreopoulos B."/>
            <person name="Barry K.W."/>
            <person name="Bonito G."/>
            <person name="Buee M."/>
            <person name="Carver A."/>
            <person name="Chen C."/>
            <person name="Cichocki N."/>
            <person name="Clum A."/>
            <person name="Culley D."/>
            <person name="Crous P.W."/>
            <person name="Fauchery L."/>
            <person name="Girlanda M."/>
            <person name="Hayes R."/>
            <person name="Keri Z."/>
            <person name="LaButti K."/>
            <person name="Lipzen A."/>
            <person name="Lombard V."/>
            <person name="Magnuson J."/>
            <person name="Maillard F."/>
            <person name="Morin E."/>
            <person name="Murat C."/>
            <person name="Nolan M."/>
            <person name="Ohm R."/>
            <person name="Pangilinan J."/>
            <person name="Pereira M."/>
            <person name="Perotto S."/>
            <person name="Peter M."/>
            <person name="Riley R."/>
            <person name="Sitrit Y."/>
            <person name="Stielow B."/>
            <person name="Szollosi G."/>
            <person name="Zifcakova L."/>
            <person name="Stursova M."/>
            <person name="Spatafora J.W."/>
            <person name="Tedersoo L."/>
            <person name="Vaario L.-M."/>
            <person name="Yamada A."/>
            <person name="Yan M."/>
            <person name="Wang P."/>
            <person name="Xu J."/>
            <person name="Bruns T."/>
            <person name="Baldrian P."/>
            <person name="Vilgalys R."/>
            <person name="Henrissat B."/>
            <person name="Grigoriev I.V."/>
            <person name="Hibbett D."/>
            <person name="Nagy L.G."/>
            <person name="Martin F.M."/>
        </authorList>
    </citation>
    <scope>NUCLEOTIDE SEQUENCE</scope>
    <source>
        <strain evidence="2">Prilba</strain>
    </source>
</reference>
<name>A0A9P5JW46_9AGAM</name>
<protein>
    <recommendedName>
        <fullName evidence="4">F-box domain-containing protein</fullName>
    </recommendedName>
</protein>
<comment type="caution">
    <text evidence="2">The sequence shown here is derived from an EMBL/GenBank/DDBJ whole genome shotgun (WGS) entry which is preliminary data.</text>
</comment>
<evidence type="ECO:0000313" key="2">
    <source>
        <dbReference type="EMBL" id="KAF8467918.1"/>
    </source>
</evidence>
<feature type="region of interest" description="Disordered" evidence="1">
    <location>
        <begin position="1"/>
        <end position="25"/>
    </location>
</feature>
<keyword evidence="3" id="KW-1185">Reference proteome</keyword>
<gene>
    <name evidence="2" type="ORF">DFH94DRAFT_857092</name>
</gene>
<feature type="compositionally biased region" description="Acidic residues" evidence="1">
    <location>
        <begin position="60"/>
        <end position="70"/>
    </location>
</feature>
<sequence length="532" mass="61524">MSYPTPSTSSLQSTETISRGPICSESQQQSSTVSIHILDDDSLLNIFYLYRPAVIFDEKENQEENDSDNDHDDHDSEEGDRNYRRARVPEVPERWWYKLAQVCQRWRRIILGSASYLQLYLVCTYGTPVADMLAHSPPLPLIIDFFRAREITTEDEEGILLALEQRDRVRCVRLLITDPNLGNLIMTIDEEYPILEYLIITLWVQTLEGDMDLMLPAILQAPHLRHLILKGFVLPIGSRLLATAVGLVTLTFYMEYPSAYFEPDTLLQRISFMPQLETLHVVLPHHDVERQLVHTPIMTRRVTLPYLHRLVLEGVSNYIEAIVCQISTPLLEALDIRLFPQHTFFVPGLVQFVNTTENLKFDCAKLKFSGGGVSVDLYPHTEAKTHSLFIYVDGGNIGWQVSSMAQIFNSPYQIFSTVKHLALEHRVYRWSERWYNVVDRTRWRELLRLFSNVKTLHVDDEFVEELSHTLRPDDGELALEPLPGLQELTYYRKLRSGDTSDAFTSFIDARQNTGRPVTLVRSNPRCDPELWW</sequence>
<dbReference type="AlphaFoldDB" id="A0A9P5JW46"/>
<reference evidence="2" key="2">
    <citation type="journal article" date="2020" name="Nat. Commun.">
        <title>Large-scale genome sequencing of mycorrhizal fungi provides insights into the early evolution of symbiotic traits.</title>
        <authorList>
            <person name="Miyauchi S."/>
            <person name="Kiss E."/>
            <person name="Kuo A."/>
            <person name="Drula E."/>
            <person name="Kohler A."/>
            <person name="Sanchez-Garcia M."/>
            <person name="Morin E."/>
            <person name="Andreopoulos B."/>
            <person name="Barry K.W."/>
            <person name="Bonito G."/>
            <person name="Buee M."/>
            <person name="Carver A."/>
            <person name="Chen C."/>
            <person name="Cichocki N."/>
            <person name="Clum A."/>
            <person name="Culley D."/>
            <person name="Crous P.W."/>
            <person name="Fauchery L."/>
            <person name="Girlanda M."/>
            <person name="Hayes R.D."/>
            <person name="Keri Z."/>
            <person name="LaButti K."/>
            <person name="Lipzen A."/>
            <person name="Lombard V."/>
            <person name="Magnuson J."/>
            <person name="Maillard F."/>
            <person name="Murat C."/>
            <person name="Nolan M."/>
            <person name="Ohm R.A."/>
            <person name="Pangilinan J."/>
            <person name="Pereira M.F."/>
            <person name="Perotto S."/>
            <person name="Peter M."/>
            <person name="Pfister S."/>
            <person name="Riley R."/>
            <person name="Sitrit Y."/>
            <person name="Stielow J.B."/>
            <person name="Szollosi G."/>
            <person name="Zifcakova L."/>
            <person name="Stursova M."/>
            <person name="Spatafora J.W."/>
            <person name="Tedersoo L."/>
            <person name="Vaario L.M."/>
            <person name="Yamada A."/>
            <person name="Yan M."/>
            <person name="Wang P."/>
            <person name="Xu J."/>
            <person name="Bruns T."/>
            <person name="Baldrian P."/>
            <person name="Vilgalys R."/>
            <person name="Dunand C."/>
            <person name="Henrissat B."/>
            <person name="Grigoriev I.V."/>
            <person name="Hibbett D."/>
            <person name="Nagy L.G."/>
            <person name="Martin F.M."/>
        </authorList>
    </citation>
    <scope>NUCLEOTIDE SEQUENCE</scope>
    <source>
        <strain evidence="2">Prilba</strain>
    </source>
</reference>
<evidence type="ECO:0008006" key="4">
    <source>
        <dbReference type="Google" id="ProtNLM"/>
    </source>
</evidence>
<evidence type="ECO:0000256" key="1">
    <source>
        <dbReference type="SAM" id="MobiDB-lite"/>
    </source>
</evidence>
<feature type="compositionally biased region" description="Basic and acidic residues" evidence="1">
    <location>
        <begin position="71"/>
        <end position="84"/>
    </location>
</feature>
<dbReference type="EMBL" id="WHVB01000034">
    <property type="protein sequence ID" value="KAF8467918.1"/>
    <property type="molecule type" value="Genomic_DNA"/>
</dbReference>
<feature type="compositionally biased region" description="Polar residues" evidence="1">
    <location>
        <begin position="1"/>
        <end position="17"/>
    </location>
</feature>
<organism evidence="2 3">
    <name type="scientific">Russula ochroleuca</name>
    <dbReference type="NCBI Taxonomy" id="152965"/>
    <lineage>
        <taxon>Eukaryota</taxon>
        <taxon>Fungi</taxon>
        <taxon>Dikarya</taxon>
        <taxon>Basidiomycota</taxon>
        <taxon>Agaricomycotina</taxon>
        <taxon>Agaricomycetes</taxon>
        <taxon>Russulales</taxon>
        <taxon>Russulaceae</taxon>
        <taxon>Russula</taxon>
    </lineage>
</organism>
<evidence type="ECO:0000313" key="3">
    <source>
        <dbReference type="Proteomes" id="UP000759537"/>
    </source>
</evidence>
<accession>A0A9P5JW46</accession>
<proteinExistence type="predicted"/>
<feature type="region of interest" description="Disordered" evidence="1">
    <location>
        <begin position="60"/>
        <end position="84"/>
    </location>
</feature>